<gene>
    <name evidence="5" type="ORF">MNEG_0762</name>
</gene>
<name>A0A0D2KA99_9CHLO</name>
<dbReference type="PANTHER" id="PTHR43963">
    <property type="entry name" value="CARBONYL REDUCTASE 1-RELATED"/>
    <property type="match status" value="1"/>
</dbReference>
<dbReference type="KEGG" id="mng:MNEG_0762"/>
<dbReference type="OrthoDB" id="1933717at2759"/>
<dbReference type="GO" id="GO:0016491">
    <property type="term" value="F:oxidoreductase activity"/>
    <property type="evidence" value="ECO:0007669"/>
    <property type="project" value="UniProtKB-KW"/>
</dbReference>
<evidence type="ECO:0000256" key="1">
    <source>
        <dbReference type="ARBA" id="ARBA00006484"/>
    </source>
</evidence>
<dbReference type="PRINTS" id="PR00080">
    <property type="entry name" value="SDRFAMILY"/>
</dbReference>
<keyword evidence="2" id="KW-0521">NADP</keyword>
<evidence type="ECO:0000313" key="6">
    <source>
        <dbReference type="Proteomes" id="UP000054498"/>
    </source>
</evidence>
<dbReference type="PANTHER" id="PTHR43963:SF6">
    <property type="entry name" value="CHAIN DEHYDROGENASE FAMILY PROTEIN, PUTATIVE (AFU_ORTHOLOGUE AFUA_3G15350)-RELATED"/>
    <property type="match status" value="1"/>
</dbReference>
<dbReference type="STRING" id="145388.A0A0D2KA99"/>
<reference evidence="5 6" key="1">
    <citation type="journal article" date="2013" name="BMC Genomics">
        <title>Reconstruction of the lipid metabolism for the microalga Monoraphidium neglectum from its genome sequence reveals characteristics suitable for biofuel production.</title>
        <authorList>
            <person name="Bogen C."/>
            <person name="Al-Dilaimi A."/>
            <person name="Albersmeier A."/>
            <person name="Wichmann J."/>
            <person name="Grundmann M."/>
            <person name="Rupp O."/>
            <person name="Lauersen K.J."/>
            <person name="Blifernez-Klassen O."/>
            <person name="Kalinowski J."/>
            <person name="Goesmann A."/>
            <person name="Mussgnug J.H."/>
            <person name="Kruse O."/>
        </authorList>
    </citation>
    <scope>NUCLEOTIDE SEQUENCE [LARGE SCALE GENOMIC DNA]</scope>
    <source>
        <strain evidence="5 6">SAG 48.87</strain>
    </source>
</reference>
<dbReference type="Pfam" id="PF00106">
    <property type="entry name" value="adh_short"/>
    <property type="match status" value="1"/>
</dbReference>
<comment type="similarity">
    <text evidence="1 4">Belongs to the short-chain dehydrogenases/reductases (SDR) family.</text>
</comment>
<dbReference type="RefSeq" id="XP_013906207.1">
    <property type="nucleotide sequence ID" value="XM_014050753.1"/>
</dbReference>
<evidence type="ECO:0000256" key="3">
    <source>
        <dbReference type="ARBA" id="ARBA00023002"/>
    </source>
</evidence>
<sequence length="278" mass="28317">MVASPKWALVTGANRGLGFDAAKQLLASGRPVIITSRNEAAGAKAAQALSDAAAPGARVELLQLEASSPDSIKALAAQVQAKYEGQIDLLINNAGIVGDGTSPANHEAILKTNVDGAIDITLALLPHLAPGARVVQVASQMGMLGMIGPAYAASIKGAATLDDVRAAAHRFDSDDLSKGNPIAPSYSVSKAALIRATQLLAESPDFKSKDASVVAVCPGWCATDMGNGSGDKVGIKPPRTSEQGANSIVLAAGDKVPNGSFSFDGELLDWTSKPALPE</sequence>
<protein>
    <submittedName>
        <fullName evidence="5">Uncharacterized protein</fullName>
    </submittedName>
</protein>
<accession>A0A0D2KA99</accession>
<evidence type="ECO:0000313" key="5">
    <source>
        <dbReference type="EMBL" id="KIZ07188.1"/>
    </source>
</evidence>
<dbReference type="InterPro" id="IPR002347">
    <property type="entry name" value="SDR_fam"/>
</dbReference>
<dbReference type="Gene3D" id="3.40.50.720">
    <property type="entry name" value="NAD(P)-binding Rossmann-like Domain"/>
    <property type="match status" value="1"/>
</dbReference>
<proteinExistence type="inferred from homology"/>
<dbReference type="PRINTS" id="PR00081">
    <property type="entry name" value="GDHRDH"/>
</dbReference>
<evidence type="ECO:0000256" key="2">
    <source>
        <dbReference type="ARBA" id="ARBA00022857"/>
    </source>
</evidence>
<dbReference type="EMBL" id="KK100285">
    <property type="protein sequence ID" value="KIZ07188.1"/>
    <property type="molecule type" value="Genomic_DNA"/>
</dbReference>
<dbReference type="SUPFAM" id="SSF51735">
    <property type="entry name" value="NAD(P)-binding Rossmann-fold domains"/>
    <property type="match status" value="1"/>
</dbReference>
<dbReference type="GeneID" id="25726880"/>
<evidence type="ECO:0000256" key="4">
    <source>
        <dbReference type="RuleBase" id="RU000363"/>
    </source>
</evidence>
<organism evidence="5 6">
    <name type="scientific">Monoraphidium neglectum</name>
    <dbReference type="NCBI Taxonomy" id="145388"/>
    <lineage>
        <taxon>Eukaryota</taxon>
        <taxon>Viridiplantae</taxon>
        <taxon>Chlorophyta</taxon>
        <taxon>core chlorophytes</taxon>
        <taxon>Chlorophyceae</taxon>
        <taxon>CS clade</taxon>
        <taxon>Sphaeropleales</taxon>
        <taxon>Selenastraceae</taxon>
        <taxon>Monoraphidium</taxon>
    </lineage>
</organism>
<dbReference type="InterPro" id="IPR036291">
    <property type="entry name" value="NAD(P)-bd_dom_sf"/>
</dbReference>
<dbReference type="AlphaFoldDB" id="A0A0D2KA99"/>
<dbReference type="Proteomes" id="UP000054498">
    <property type="component" value="Unassembled WGS sequence"/>
</dbReference>
<keyword evidence="3" id="KW-0560">Oxidoreductase</keyword>
<keyword evidence="6" id="KW-1185">Reference proteome</keyword>